<evidence type="ECO:0000313" key="3">
    <source>
        <dbReference type="EMBL" id="MBD7945859.1"/>
    </source>
</evidence>
<name>A0ABR8RDH2_9BACI</name>
<dbReference type="CDD" id="cd02209">
    <property type="entry name" value="cupin_XRE_C"/>
    <property type="match status" value="1"/>
</dbReference>
<proteinExistence type="predicted"/>
<evidence type="ECO:0000256" key="1">
    <source>
        <dbReference type="ARBA" id="ARBA00023125"/>
    </source>
</evidence>
<reference evidence="3 4" key="1">
    <citation type="submission" date="2020-08" db="EMBL/GenBank/DDBJ databases">
        <title>A Genomic Blueprint of the Chicken Gut Microbiome.</title>
        <authorList>
            <person name="Gilroy R."/>
            <person name="Ravi A."/>
            <person name="Getino M."/>
            <person name="Pursley I."/>
            <person name="Horton D.L."/>
            <person name="Alikhan N.-F."/>
            <person name="Baker D."/>
            <person name="Gharbi K."/>
            <person name="Hall N."/>
            <person name="Watson M."/>
            <person name="Adriaenssens E.M."/>
            <person name="Foster-Nyarko E."/>
            <person name="Jarju S."/>
            <person name="Secka A."/>
            <person name="Antonio M."/>
            <person name="Oren A."/>
            <person name="Chaudhuri R."/>
            <person name="La Ragione R.M."/>
            <person name="Hildebrand F."/>
            <person name="Pallen M.J."/>
        </authorList>
    </citation>
    <scope>NUCLEOTIDE SEQUENCE [LARGE SCALE GENOMIC DNA]</scope>
    <source>
        <strain evidence="3 4">Sa2BUA9</strain>
    </source>
</reference>
<gene>
    <name evidence="3" type="ORF">H9650_17260</name>
</gene>
<keyword evidence="4" id="KW-1185">Reference proteome</keyword>
<dbReference type="SUPFAM" id="SSF51182">
    <property type="entry name" value="RmlC-like cupins"/>
    <property type="match status" value="1"/>
</dbReference>
<accession>A0ABR8RDH2</accession>
<dbReference type="Pfam" id="PF07883">
    <property type="entry name" value="Cupin_2"/>
    <property type="match status" value="1"/>
</dbReference>
<dbReference type="Gene3D" id="2.60.120.10">
    <property type="entry name" value="Jelly Rolls"/>
    <property type="match status" value="1"/>
</dbReference>
<dbReference type="Pfam" id="PF01381">
    <property type="entry name" value="HTH_3"/>
    <property type="match status" value="1"/>
</dbReference>
<feature type="domain" description="HTH cro/C1-type" evidence="2">
    <location>
        <begin position="10"/>
        <end position="64"/>
    </location>
</feature>
<evidence type="ECO:0000259" key="2">
    <source>
        <dbReference type="PROSITE" id="PS50943"/>
    </source>
</evidence>
<dbReference type="CDD" id="cd00093">
    <property type="entry name" value="HTH_XRE"/>
    <property type="match status" value="1"/>
</dbReference>
<comment type="caution">
    <text evidence="3">The sequence shown here is derived from an EMBL/GenBank/DDBJ whole genome shotgun (WGS) entry which is preliminary data.</text>
</comment>
<keyword evidence="1" id="KW-0238">DNA-binding</keyword>
<dbReference type="EMBL" id="JACSQO010000011">
    <property type="protein sequence ID" value="MBD7945859.1"/>
    <property type="molecule type" value="Genomic_DNA"/>
</dbReference>
<dbReference type="InterPro" id="IPR014710">
    <property type="entry name" value="RmlC-like_jellyroll"/>
</dbReference>
<sequence length="183" mass="20503">MNSKDIGKKIKSVRSKKKMTQQVLADLAGITKSHISKIENGLTTPTLVTLSNIAKALDSPTSWFIEQEEHGELSIVRKDKREAIDEKNEIGYEYELLANKKNMSIISPTIVTVLPGAENIEPYIHENDEFIFILTGSIHLLYDGTKYEMTAGDSAYFSGKKPHIFLSNSKSHTTVLTVYVENQ</sequence>
<dbReference type="SMART" id="SM00530">
    <property type="entry name" value="HTH_XRE"/>
    <property type="match status" value="1"/>
</dbReference>
<dbReference type="PROSITE" id="PS50943">
    <property type="entry name" value="HTH_CROC1"/>
    <property type="match status" value="1"/>
</dbReference>
<dbReference type="Proteomes" id="UP000640786">
    <property type="component" value="Unassembled WGS sequence"/>
</dbReference>
<dbReference type="SUPFAM" id="SSF47413">
    <property type="entry name" value="lambda repressor-like DNA-binding domains"/>
    <property type="match status" value="1"/>
</dbReference>
<dbReference type="RefSeq" id="WP_144541236.1">
    <property type="nucleotide sequence ID" value="NZ_JACSQO010000011.1"/>
</dbReference>
<protein>
    <submittedName>
        <fullName evidence="3">Helix-turn-helix domain-containing protein</fullName>
    </submittedName>
</protein>
<dbReference type="InterPro" id="IPR010982">
    <property type="entry name" value="Lambda_DNA-bd_dom_sf"/>
</dbReference>
<dbReference type="InterPro" id="IPR050807">
    <property type="entry name" value="TransReg_Diox_bact_type"/>
</dbReference>
<dbReference type="InterPro" id="IPR001387">
    <property type="entry name" value="Cro/C1-type_HTH"/>
</dbReference>
<evidence type="ECO:0000313" key="4">
    <source>
        <dbReference type="Proteomes" id="UP000640786"/>
    </source>
</evidence>
<dbReference type="PANTHER" id="PTHR46797">
    <property type="entry name" value="HTH-TYPE TRANSCRIPTIONAL REGULATOR"/>
    <property type="match status" value="1"/>
</dbReference>
<dbReference type="Gene3D" id="1.10.260.40">
    <property type="entry name" value="lambda repressor-like DNA-binding domains"/>
    <property type="match status" value="1"/>
</dbReference>
<dbReference type="InterPro" id="IPR011051">
    <property type="entry name" value="RmlC_Cupin_sf"/>
</dbReference>
<dbReference type="InterPro" id="IPR013096">
    <property type="entry name" value="Cupin_2"/>
</dbReference>
<dbReference type="PANTHER" id="PTHR46797:SF1">
    <property type="entry name" value="METHYLPHOSPHONATE SYNTHASE"/>
    <property type="match status" value="1"/>
</dbReference>
<organism evidence="3 4">
    <name type="scientific">Psychrobacillus faecigallinarum</name>
    <dbReference type="NCBI Taxonomy" id="2762235"/>
    <lineage>
        <taxon>Bacteria</taxon>
        <taxon>Bacillati</taxon>
        <taxon>Bacillota</taxon>
        <taxon>Bacilli</taxon>
        <taxon>Bacillales</taxon>
        <taxon>Bacillaceae</taxon>
        <taxon>Psychrobacillus</taxon>
    </lineage>
</organism>